<gene>
    <name evidence="2" type="primary">MORC6_2</name>
    <name evidence="2" type="ORF">CK203_072759</name>
</gene>
<dbReference type="GO" id="GO:0016887">
    <property type="term" value="F:ATP hydrolysis activity"/>
    <property type="evidence" value="ECO:0007669"/>
    <property type="project" value="InterPro"/>
</dbReference>
<comment type="caution">
    <text evidence="2">The sequence shown here is derived from an EMBL/GenBank/DDBJ whole genome shotgun (WGS) entry which is preliminary data.</text>
</comment>
<dbReference type="AlphaFoldDB" id="A0A438EZ26"/>
<feature type="region of interest" description="Disordered" evidence="1">
    <location>
        <begin position="55"/>
        <end position="92"/>
    </location>
</feature>
<accession>A0A438EZ26</accession>
<dbReference type="PANTHER" id="PTHR23336">
    <property type="entry name" value="ZINC FINGER CW-TYPE COILED-COIL DOMAIN PROTEIN 3"/>
    <property type="match status" value="1"/>
</dbReference>
<evidence type="ECO:0000313" key="2">
    <source>
        <dbReference type="EMBL" id="RVW53007.1"/>
    </source>
</evidence>
<reference evidence="2 3" key="1">
    <citation type="journal article" date="2018" name="PLoS Genet.">
        <title>Population sequencing reveals clonal diversity and ancestral inbreeding in the grapevine cultivar Chardonnay.</title>
        <authorList>
            <person name="Roach M.J."/>
            <person name="Johnson D.L."/>
            <person name="Bohlmann J."/>
            <person name="van Vuuren H.J."/>
            <person name="Jones S.J."/>
            <person name="Pretorius I.S."/>
            <person name="Schmidt S.A."/>
            <person name="Borneman A.R."/>
        </authorList>
    </citation>
    <scope>NUCLEOTIDE SEQUENCE [LARGE SCALE GENOMIC DNA]</scope>
    <source>
        <strain evidence="3">cv. Chardonnay</strain>
        <tissue evidence="2">Leaf</tissue>
    </source>
</reference>
<protein>
    <submittedName>
        <fullName evidence="2">Protein MICRORCHIDIA 6</fullName>
    </submittedName>
</protein>
<evidence type="ECO:0000313" key="3">
    <source>
        <dbReference type="Proteomes" id="UP000288805"/>
    </source>
</evidence>
<dbReference type="OrthoDB" id="757982at2759"/>
<name>A0A438EZ26_VITVI</name>
<dbReference type="InterPro" id="IPR045261">
    <property type="entry name" value="MORC_ATPase"/>
</dbReference>
<proteinExistence type="predicted"/>
<dbReference type="PANTHER" id="PTHR23336:SF44">
    <property type="entry name" value="PROTEIN MICRORCHIDIA 6"/>
    <property type="match status" value="1"/>
</dbReference>
<evidence type="ECO:0000256" key="1">
    <source>
        <dbReference type="SAM" id="MobiDB-lite"/>
    </source>
</evidence>
<sequence length="374" mass="41928">MSFPDIVDLCSDDEHVEVDVKPVKLEPNIIEREIQLFKCHEILQAQYQLSKTHCRTQESEENRDSNALSTAQSSTSILDQGQSPMDDTSLSSTSPICPAPLCRQFWKAGNYDDELGSKVTLQNGKNYLHVHPMFLHSNATSHKWAFGAIAELLDNAVDEDVFANEDPDLDSLIFNNAKDTQGVWRLGCCSIEGKSLRMDWWSLEAGCLKEGGLAKETWIRDVKAVEKRHLQWARVLVFSNEERMPRNLHMMVGSLAYAVQLLGVFTKVVGGFSKKGLQSVEVLRGLLCSLVKVWGSKAYSKSLLFIIGFVLREQNEGSPVQSKDEGCGLVLLPFSKGLELDFRLTLSSVEKSADPTLCDNEVFLRKDCTWKDPH</sequence>
<feature type="compositionally biased region" description="Polar residues" evidence="1">
    <location>
        <begin position="65"/>
        <end position="92"/>
    </location>
</feature>
<dbReference type="Proteomes" id="UP000288805">
    <property type="component" value="Unassembled WGS sequence"/>
</dbReference>
<organism evidence="2 3">
    <name type="scientific">Vitis vinifera</name>
    <name type="common">Grape</name>
    <dbReference type="NCBI Taxonomy" id="29760"/>
    <lineage>
        <taxon>Eukaryota</taxon>
        <taxon>Viridiplantae</taxon>
        <taxon>Streptophyta</taxon>
        <taxon>Embryophyta</taxon>
        <taxon>Tracheophyta</taxon>
        <taxon>Spermatophyta</taxon>
        <taxon>Magnoliopsida</taxon>
        <taxon>eudicotyledons</taxon>
        <taxon>Gunneridae</taxon>
        <taxon>Pentapetalae</taxon>
        <taxon>rosids</taxon>
        <taxon>Vitales</taxon>
        <taxon>Vitaceae</taxon>
        <taxon>Viteae</taxon>
        <taxon>Vitis</taxon>
    </lineage>
</organism>
<dbReference type="EMBL" id="QGNW01001159">
    <property type="protein sequence ID" value="RVW53007.1"/>
    <property type="molecule type" value="Genomic_DNA"/>
</dbReference>
<feature type="compositionally biased region" description="Basic and acidic residues" evidence="1">
    <location>
        <begin position="55"/>
        <end position="64"/>
    </location>
</feature>